<comment type="similarity">
    <text evidence="1">Belongs to the bacterial ribosomal protein bL34 family.</text>
</comment>
<dbReference type="Proteomes" id="UP000016923">
    <property type="component" value="Unassembled WGS sequence"/>
</dbReference>
<dbReference type="STRING" id="1262450.S3CUA7"/>
<dbReference type="HAMAP" id="MF_00391">
    <property type="entry name" value="Ribosomal_bL34"/>
    <property type="match status" value="1"/>
</dbReference>
<gene>
    <name evidence="5" type="ORF">F503_05393</name>
</gene>
<keyword evidence="6" id="KW-1185">Reference proteome</keyword>
<keyword evidence="3" id="KW-0687">Ribonucleoprotein</keyword>
<evidence type="ECO:0000256" key="4">
    <source>
        <dbReference type="SAM" id="MobiDB-lite"/>
    </source>
</evidence>
<dbReference type="HOGENOM" id="CLU_129938_0_0_1"/>
<dbReference type="EMBL" id="KE148146">
    <property type="protein sequence ID" value="EPE10298.1"/>
    <property type="molecule type" value="Genomic_DNA"/>
</dbReference>
<evidence type="ECO:0000256" key="3">
    <source>
        <dbReference type="ARBA" id="ARBA00023274"/>
    </source>
</evidence>
<dbReference type="PANTHER" id="PTHR14503">
    <property type="entry name" value="MITOCHONDRIAL RIBOSOMAL PROTEIN 34 FAMILY MEMBER"/>
    <property type="match status" value="1"/>
</dbReference>
<dbReference type="NCBIfam" id="TIGR01030">
    <property type="entry name" value="rpmH_bact"/>
    <property type="match status" value="1"/>
</dbReference>
<evidence type="ECO:0000313" key="6">
    <source>
        <dbReference type="Proteomes" id="UP000016923"/>
    </source>
</evidence>
<dbReference type="OrthoDB" id="431691at2759"/>
<reference evidence="5 6" key="1">
    <citation type="journal article" date="2013" name="BMC Genomics">
        <title>The genome and transcriptome of the pine saprophyte Ophiostoma piceae, and a comparison with the bark beetle-associated pine pathogen Grosmannia clavigera.</title>
        <authorList>
            <person name="Haridas S."/>
            <person name="Wang Y."/>
            <person name="Lim L."/>
            <person name="Massoumi Alamouti S."/>
            <person name="Jackman S."/>
            <person name="Docking R."/>
            <person name="Robertson G."/>
            <person name="Birol I."/>
            <person name="Bohlmann J."/>
            <person name="Breuil C."/>
        </authorList>
    </citation>
    <scope>NUCLEOTIDE SEQUENCE [LARGE SCALE GENOMIC DNA]</scope>
    <source>
        <strain evidence="5 6">UAMH 11346</strain>
    </source>
</reference>
<dbReference type="Gene3D" id="1.10.287.3980">
    <property type="match status" value="1"/>
</dbReference>
<evidence type="ECO:0000313" key="5">
    <source>
        <dbReference type="EMBL" id="EPE10298.1"/>
    </source>
</evidence>
<dbReference type="GO" id="GO:0005762">
    <property type="term" value="C:mitochondrial large ribosomal subunit"/>
    <property type="evidence" value="ECO:0007669"/>
    <property type="project" value="TreeGrafter"/>
</dbReference>
<feature type="region of interest" description="Disordered" evidence="4">
    <location>
        <begin position="115"/>
        <end position="138"/>
    </location>
</feature>
<dbReference type="PANTHER" id="PTHR14503:SF4">
    <property type="entry name" value="LARGE RIBOSOMAL SUBUNIT PROTEIN BL34M"/>
    <property type="match status" value="1"/>
</dbReference>
<dbReference type="InterPro" id="IPR000271">
    <property type="entry name" value="Ribosomal_bL34"/>
</dbReference>
<sequence>MFAVRPVLASAATRSVCRTAATTIQTRCFSILPRLRPTTPISSGSMSVFRSQITPQAAASLSPEVAAAADLVSPSSISRHPAFTGFASQIRCGPRPTMAGATRLVQKRRHGFLSRVRTKGGKKTLARRRTKGRKRLSA</sequence>
<dbReference type="VEuPathDB" id="FungiDB:F503_05393"/>
<organism evidence="5 6">
    <name type="scientific">Ophiostoma piceae (strain UAMH 11346)</name>
    <name type="common">Sap stain fungus</name>
    <dbReference type="NCBI Taxonomy" id="1262450"/>
    <lineage>
        <taxon>Eukaryota</taxon>
        <taxon>Fungi</taxon>
        <taxon>Dikarya</taxon>
        <taxon>Ascomycota</taxon>
        <taxon>Pezizomycotina</taxon>
        <taxon>Sordariomycetes</taxon>
        <taxon>Sordariomycetidae</taxon>
        <taxon>Ophiostomatales</taxon>
        <taxon>Ophiostomataceae</taxon>
        <taxon>Ophiostoma</taxon>
    </lineage>
</organism>
<protein>
    <submittedName>
        <fullName evidence="5">Ribosomal protein l34</fullName>
    </submittedName>
</protein>
<dbReference type="AlphaFoldDB" id="S3CUA7"/>
<dbReference type="GO" id="GO:0006412">
    <property type="term" value="P:translation"/>
    <property type="evidence" value="ECO:0007669"/>
    <property type="project" value="InterPro"/>
</dbReference>
<accession>S3CUA7</accession>
<dbReference type="OMA" id="ATHASCS"/>
<proteinExistence type="inferred from homology"/>
<dbReference type="GO" id="GO:0003735">
    <property type="term" value="F:structural constituent of ribosome"/>
    <property type="evidence" value="ECO:0007669"/>
    <property type="project" value="InterPro"/>
</dbReference>
<evidence type="ECO:0000256" key="1">
    <source>
        <dbReference type="ARBA" id="ARBA00010111"/>
    </source>
</evidence>
<name>S3CUA7_OPHP1</name>
<dbReference type="Pfam" id="PF00468">
    <property type="entry name" value="Ribosomal_L34"/>
    <property type="match status" value="1"/>
</dbReference>
<dbReference type="eggNOG" id="ENOG502S8P5">
    <property type="taxonomic scope" value="Eukaryota"/>
</dbReference>
<evidence type="ECO:0000256" key="2">
    <source>
        <dbReference type="ARBA" id="ARBA00022980"/>
    </source>
</evidence>
<keyword evidence="2 5" id="KW-0689">Ribosomal protein</keyword>